<dbReference type="EMBL" id="JAOVZB010000004">
    <property type="protein sequence ID" value="MCV2403222.1"/>
    <property type="molecule type" value="Genomic_DNA"/>
</dbReference>
<comment type="caution">
    <text evidence="6">The sequence shown here is derived from an EMBL/GenBank/DDBJ whole genome shotgun (WGS) entry which is preliminary data.</text>
</comment>
<gene>
    <name evidence="6" type="ORF">OFY17_10060</name>
</gene>
<evidence type="ECO:0000256" key="2">
    <source>
        <dbReference type="ARBA" id="ARBA00023015"/>
    </source>
</evidence>
<keyword evidence="2" id="KW-0805">Transcription regulation</keyword>
<sequence length="292" mass="32386">MIPKITLEQWATFKAVVDEGSFAKAAEQLNKSQSTVSYSLSKMEQRLPSPIFNHSGRKAELTEFGESMYRHASTLLAQALQLDQAAQYLASGWQDEVTIAVDALASMEDVFKALQLFSTKHPDTRIRILETTLSGTIEALIQRDADIVITPHVPPGFFSENYRTITRTLVVAPSHPLAKASYLNEDLLKTHRQIVVRDSGAKRNQDAGWLDAKQRWTVSHLSSSVLAVKSGLGFGFIPKDKIRTELENGELVELDLEYGSKKDVPIYLVASAQSHAGIATKTVLEYLQGKRT</sequence>
<reference evidence="6 7" key="1">
    <citation type="submission" date="2022-10" db="EMBL/GenBank/DDBJ databases">
        <title>Marinomonas transparenta sp. nov. and Marinomonas sargassi sp. nov., isolated from marine alga (Sargassum natans (L.) Gaillon).</title>
        <authorList>
            <person name="Wang Y."/>
        </authorList>
    </citation>
    <scope>NUCLEOTIDE SEQUENCE [LARGE SCALE GENOMIC DNA]</scope>
    <source>
        <strain evidence="6 7">C2222</strain>
    </source>
</reference>
<feature type="domain" description="HTH lysR-type" evidence="5">
    <location>
        <begin position="5"/>
        <end position="62"/>
    </location>
</feature>
<dbReference type="Pfam" id="PF00126">
    <property type="entry name" value="HTH_1"/>
    <property type="match status" value="1"/>
</dbReference>
<dbReference type="RefSeq" id="WP_263530602.1">
    <property type="nucleotide sequence ID" value="NZ_JAOVZB010000004.1"/>
</dbReference>
<evidence type="ECO:0000313" key="6">
    <source>
        <dbReference type="EMBL" id="MCV2403222.1"/>
    </source>
</evidence>
<dbReference type="SUPFAM" id="SSF53850">
    <property type="entry name" value="Periplasmic binding protein-like II"/>
    <property type="match status" value="1"/>
</dbReference>
<dbReference type="Proteomes" id="UP001209713">
    <property type="component" value="Unassembled WGS sequence"/>
</dbReference>
<keyword evidence="3" id="KW-0238">DNA-binding</keyword>
<dbReference type="PROSITE" id="PS50931">
    <property type="entry name" value="HTH_LYSR"/>
    <property type="match status" value="1"/>
</dbReference>
<protein>
    <submittedName>
        <fullName evidence="6">LysR family transcriptional regulator</fullName>
    </submittedName>
</protein>
<evidence type="ECO:0000256" key="3">
    <source>
        <dbReference type="ARBA" id="ARBA00023125"/>
    </source>
</evidence>
<dbReference type="Gene3D" id="3.40.190.290">
    <property type="match status" value="1"/>
</dbReference>
<evidence type="ECO:0000256" key="4">
    <source>
        <dbReference type="ARBA" id="ARBA00023163"/>
    </source>
</evidence>
<evidence type="ECO:0000256" key="1">
    <source>
        <dbReference type="ARBA" id="ARBA00009437"/>
    </source>
</evidence>
<evidence type="ECO:0000259" key="5">
    <source>
        <dbReference type="PROSITE" id="PS50931"/>
    </source>
</evidence>
<dbReference type="InterPro" id="IPR000847">
    <property type="entry name" value="LysR_HTH_N"/>
</dbReference>
<keyword evidence="4" id="KW-0804">Transcription</keyword>
<comment type="similarity">
    <text evidence="1">Belongs to the LysR transcriptional regulatory family.</text>
</comment>
<proteinExistence type="inferred from homology"/>
<dbReference type="Pfam" id="PF03466">
    <property type="entry name" value="LysR_substrate"/>
    <property type="match status" value="1"/>
</dbReference>
<dbReference type="PANTHER" id="PTHR30126">
    <property type="entry name" value="HTH-TYPE TRANSCRIPTIONAL REGULATOR"/>
    <property type="match status" value="1"/>
</dbReference>
<name>A0ABT2YTJ9_9GAMM</name>
<dbReference type="InterPro" id="IPR036388">
    <property type="entry name" value="WH-like_DNA-bd_sf"/>
</dbReference>
<dbReference type="InterPro" id="IPR005119">
    <property type="entry name" value="LysR_subst-bd"/>
</dbReference>
<dbReference type="PANTHER" id="PTHR30126:SF88">
    <property type="entry name" value="TRANSCRIPTIONAL REGULATOR-RELATED"/>
    <property type="match status" value="1"/>
</dbReference>
<accession>A0ABT2YTJ9</accession>
<organism evidence="6 7">
    <name type="scientific">Marinomonas sargassi</name>
    <dbReference type="NCBI Taxonomy" id="2984494"/>
    <lineage>
        <taxon>Bacteria</taxon>
        <taxon>Pseudomonadati</taxon>
        <taxon>Pseudomonadota</taxon>
        <taxon>Gammaproteobacteria</taxon>
        <taxon>Oceanospirillales</taxon>
        <taxon>Oceanospirillaceae</taxon>
        <taxon>Marinomonas</taxon>
    </lineage>
</organism>
<evidence type="ECO:0000313" key="7">
    <source>
        <dbReference type="Proteomes" id="UP001209713"/>
    </source>
</evidence>
<dbReference type="SUPFAM" id="SSF46785">
    <property type="entry name" value="Winged helix' DNA-binding domain"/>
    <property type="match status" value="1"/>
</dbReference>
<dbReference type="InterPro" id="IPR036390">
    <property type="entry name" value="WH_DNA-bd_sf"/>
</dbReference>
<keyword evidence="7" id="KW-1185">Reference proteome</keyword>
<dbReference type="Gene3D" id="1.10.10.10">
    <property type="entry name" value="Winged helix-like DNA-binding domain superfamily/Winged helix DNA-binding domain"/>
    <property type="match status" value="1"/>
</dbReference>